<reference evidence="1 2" key="1">
    <citation type="submission" date="2019-03" db="EMBL/GenBank/DDBJ databases">
        <title>Single cell metagenomics reveals metabolic interactions within the superorganism composed of flagellate Streblomastix strix and complex community of Bacteroidetes bacteria on its surface.</title>
        <authorList>
            <person name="Treitli S.C."/>
            <person name="Kolisko M."/>
            <person name="Husnik F."/>
            <person name="Keeling P."/>
            <person name="Hampl V."/>
        </authorList>
    </citation>
    <scope>NUCLEOTIDE SEQUENCE [LARGE SCALE GENOMIC DNA]</scope>
    <source>
        <strain evidence="1">ST1C</strain>
    </source>
</reference>
<comment type="caution">
    <text evidence="1">The sequence shown here is derived from an EMBL/GenBank/DDBJ whole genome shotgun (WGS) entry which is preliminary data.</text>
</comment>
<dbReference type="Proteomes" id="UP000324800">
    <property type="component" value="Unassembled WGS sequence"/>
</dbReference>
<sequence>MKSGYLIFEDIEWISGQYRKSKSSLIKQSYIETMLQLKVDRDSIYETASVLTNKAISNCKVVTRKYAHVWDIDILFNHWAAYPADQMLANQDLQIKLASLLLSVFFLRIIEILEIDLNLSNFYFGNHTALITLSPKTINALEQYEVKKTGILNLFSNLILFTLLERLREHFHQEMTTFPSPKIGIGGLTAYSIKHASTFMHAAL</sequence>
<evidence type="ECO:0000313" key="2">
    <source>
        <dbReference type="Proteomes" id="UP000324800"/>
    </source>
</evidence>
<gene>
    <name evidence="1" type="ORF">EZS28_037486</name>
</gene>
<proteinExistence type="predicted"/>
<name>A0A5J4U7Y2_9EUKA</name>
<evidence type="ECO:0008006" key="3">
    <source>
        <dbReference type="Google" id="ProtNLM"/>
    </source>
</evidence>
<dbReference type="EMBL" id="SNRW01018797">
    <property type="protein sequence ID" value="KAA6366986.1"/>
    <property type="molecule type" value="Genomic_DNA"/>
</dbReference>
<accession>A0A5J4U7Y2</accession>
<evidence type="ECO:0000313" key="1">
    <source>
        <dbReference type="EMBL" id="KAA6366986.1"/>
    </source>
</evidence>
<protein>
    <recommendedName>
        <fullName evidence="3">Tyr recombinase domain-containing protein</fullName>
    </recommendedName>
</protein>
<organism evidence="1 2">
    <name type="scientific">Streblomastix strix</name>
    <dbReference type="NCBI Taxonomy" id="222440"/>
    <lineage>
        <taxon>Eukaryota</taxon>
        <taxon>Metamonada</taxon>
        <taxon>Preaxostyla</taxon>
        <taxon>Oxymonadida</taxon>
        <taxon>Streblomastigidae</taxon>
        <taxon>Streblomastix</taxon>
    </lineage>
</organism>
<dbReference type="AlphaFoldDB" id="A0A5J4U7Y2"/>